<dbReference type="AlphaFoldDB" id="A0A7I8IDB9"/>
<gene>
    <name evidence="1" type="ORF">SI7747_02001934</name>
</gene>
<evidence type="ECO:0000313" key="1">
    <source>
        <dbReference type="EMBL" id="CAA2615684.1"/>
    </source>
</evidence>
<name>A0A7I8IDB9_SPIIN</name>
<sequence>MPKVFPMNSTIFKIVWLSSVLKEVRIWGMFAIPFSLCACF</sequence>
<dbReference type="EMBL" id="CACRZD030000002">
    <property type="protein sequence ID" value="CAA6655394.1"/>
    <property type="molecule type" value="Genomic_DNA"/>
</dbReference>
<protein>
    <submittedName>
        <fullName evidence="1">Uncharacterized protein</fullName>
    </submittedName>
</protein>
<keyword evidence="2" id="KW-1185">Reference proteome</keyword>
<reference evidence="1 2" key="1">
    <citation type="submission" date="2019-12" db="EMBL/GenBank/DDBJ databases">
        <authorList>
            <person name="Scholz U."/>
            <person name="Mascher M."/>
            <person name="Fiebig A."/>
        </authorList>
    </citation>
    <scope>NUCLEOTIDE SEQUENCE</scope>
</reference>
<organism evidence="1">
    <name type="scientific">Spirodela intermedia</name>
    <name type="common">Intermediate duckweed</name>
    <dbReference type="NCBI Taxonomy" id="51605"/>
    <lineage>
        <taxon>Eukaryota</taxon>
        <taxon>Viridiplantae</taxon>
        <taxon>Streptophyta</taxon>
        <taxon>Embryophyta</taxon>
        <taxon>Tracheophyta</taxon>
        <taxon>Spermatophyta</taxon>
        <taxon>Magnoliopsida</taxon>
        <taxon>Liliopsida</taxon>
        <taxon>Araceae</taxon>
        <taxon>Lemnoideae</taxon>
        <taxon>Spirodela</taxon>
    </lineage>
</organism>
<dbReference type="Proteomes" id="UP001189122">
    <property type="component" value="Unassembled WGS sequence"/>
</dbReference>
<dbReference type="EMBL" id="LR743589">
    <property type="protein sequence ID" value="CAA2615684.1"/>
    <property type="molecule type" value="Genomic_DNA"/>
</dbReference>
<accession>A0A7I8IDB9</accession>
<proteinExistence type="predicted"/>
<evidence type="ECO:0000313" key="2">
    <source>
        <dbReference type="Proteomes" id="UP001189122"/>
    </source>
</evidence>